<feature type="coiled-coil region" evidence="6">
    <location>
        <begin position="322"/>
        <end position="356"/>
    </location>
</feature>
<dbReference type="GO" id="GO:1990904">
    <property type="term" value="C:ribonucleoprotein complex"/>
    <property type="evidence" value="ECO:0007669"/>
    <property type="project" value="UniProtKB-KW"/>
</dbReference>
<keyword evidence="3" id="KW-0687">Ribonucleoprotein</keyword>
<dbReference type="SUPFAM" id="SSF50249">
    <property type="entry name" value="Nucleic acid-binding proteins"/>
    <property type="match status" value="3"/>
</dbReference>
<dbReference type="GO" id="GO:0003729">
    <property type="term" value="F:mRNA binding"/>
    <property type="evidence" value="ECO:0007669"/>
    <property type="project" value="TreeGrafter"/>
</dbReference>
<dbReference type="AlphaFoldDB" id="A0AAV8UJQ9"/>
<protein>
    <recommendedName>
        <fullName evidence="4">Small ribosomal subunit protein bS1c</fullName>
    </recommendedName>
    <alternativeName>
        <fullName evidence="5">30S ribosomal protein S1, chloroplastic</fullName>
    </alternativeName>
</protein>
<sequence>MEGVGFVSGSGALGVVRNAGVRKCQVPTMVATKATGKQSKFEAMRKKYGVAAKDLEEVGFSYDEFDAAVADYEYNLTMGETVVGKIFECTARGALVDIGAKAAGWLPADEFATAPVEIPSEYFAPETAIELIIASREDSNGQLTLSLRRLEFQRCWDRVIQLQSEDVPVFCEVISINRGGVLVKIQGLRGFIPQSHAGDLNMENAEVGRQISVKFLEVDPAKNRLVLSKKLASASRKMNNFAPGQVVEGVVSGVKPYGLFVDVDGVSGLLHISQISHSHIPDVSALVGVGQPIKCMVLNQDKNKGRMSLSTKVLENEPGDMVKDAEKVFAGAEEVAQRYREKLEAEKKASAEVAEEIVSALDFARV</sequence>
<dbReference type="SMART" id="SM00316">
    <property type="entry name" value="S1"/>
    <property type="match status" value="3"/>
</dbReference>
<dbReference type="EMBL" id="JAMWBK010000008">
    <property type="protein sequence ID" value="KAJ8902790.1"/>
    <property type="molecule type" value="Genomic_DNA"/>
</dbReference>
<evidence type="ECO:0000259" key="7">
    <source>
        <dbReference type="PROSITE" id="PS50126"/>
    </source>
</evidence>
<dbReference type="PANTHER" id="PTHR10724:SF7">
    <property type="entry name" value="SMALL RIBOSOMAL SUBUNIT PROTEIN BS1C"/>
    <property type="match status" value="1"/>
</dbReference>
<feature type="domain" description="S1 motif" evidence="7">
    <location>
        <begin position="164"/>
        <end position="230"/>
    </location>
</feature>
<accession>A0AAV8UJQ9</accession>
<dbReference type="GO" id="GO:0005840">
    <property type="term" value="C:ribosome"/>
    <property type="evidence" value="ECO:0007669"/>
    <property type="project" value="UniProtKB-KW"/>
</dbReference>
<dbReference type="CDD" id="cd04465">
    <property type="entry name" value="S1_RPS1_repeat_ec2_hs2"/>
    <property type="match status" value="1"/>
</dbReference>
<dbReference type="Pfam" id="PF00575">
    <property type="entry name" value="S1"/>
    <property type="match status" value="2"/>
</dbReference>
<evidence type="ECO:0000256" key="4">
    <source>
        <dbReference type="ARBA" id="ARBA00069232"/>
    </source>
</evidence>
<dbReference type="GO" id="GO:0006412">
    <property type="term" value="P:translation"/>
    <property type="evidence" value="ECO:0007669"/>
    <property type="project" value="TreeGrafter"/>
</dbReference>
<evidence type="ECO:0000256" key="6">
    <source>
        <dbReference type="SAM" id="Coils"/>
    </source>
</evidence>
<evidence type="ECO:0000256" key="1">
    <source>
        <dbReference type="ARBA" id="ARBA00006767"/>
    </source>
</evidence>
<dbReference type="GO" id="GO:0003735">
    <property type="term" value="F:structural constituent of ribosome"/>
    <property type="evidence" value="ECO:0007669"/>
    <property type="project" value="TreeGrafter"/>
</dbReference>
<dbReference type="InterPro" id="IPR050437">
    <property type="entry name" value="Ribos_protein_bS1-like"/>
</dbReference>
<dbReference type="PANTHER" id="PTHR10724">
    <property type="entry name" value="30S RIBOSOMAL PROTEIN S1"/>
    <property type="match status" value="1"/>
</dbReference>
<dbReference type="FunFam" id="2.40.50.140:FF:000103">
    <property type="entry name" value="protein RRP5 homolog"/>
    <property type="match status" value="1"/>
</dbReference>
<dbReference type="InterPro" id="IPR012340">
    <property type="entry name" value="NA-bd_OB-fold"/>
</dbReference>
<comment type="caution">
    <text evidence="8">The sequence shown here is derived from an EMBL/GenBank/DDBJ whole genome shotgun (WGS) entry which is preliminary data.</text>
</comment>
<dbReference type="Gene3D" id="2.40.50.140">
    <property type="entry name" value="Nucleic acid-binding proteins"/>
    <property type="match status" value="3"/>
</dbReference>
<gene>
    <name evidence="8" type="ORF">NDN08_006110</name>
</gene>
<feature type="domain" description="S1 motif" evidence="7">
    <location>
        <begin position="244"/>
        <end position="312"/>
    </location>
</feature>
<keyword evidence="2" id="KW-0689">Ribosomal protein</keyword>
<evidence type="ECO:0000313" key="9">
    <source>
        <dbReference type="Proteomes" id="UP001157974"/>
    </source>
</evidence>
<dbReference type="InterPro" id="IPR003029">
    <property type="entry name" value="S1_domain"/>
</dbReference>
<evidence type="ECO:0000256" key="2">
    <source>
        <dbReference type="ARBA" id="ARBA00022980"/>
    </source>
</evidence>
<feature type="domain" description="S1 motif" evidence="7">
    <location>
        <begin position="79"/>
        <end position="148"/>
    </location>
</feature>
<evidence type="ECO:0000256" key="5">
    <source>
        <dbReference type="ARBA" id="ARBA00081784"/>
    </source>
</evidence>
<dbReference type="Proteomes" id="UP001157974">
    <property type="component" value="Unassembled WGS sequence"/>
</dbReference>
<comment type="similarity">
    <text evidence="1">Belongs to the bacterial ribosomal protein bS1 family.</text>
</comment>
<evidence type="ECO:0000313" key="8">
    <source>
        <dbReference type="EMBL" id="KAJ8902790.1"/>
    </source>
</evidence>
<dbReference type="PROSITE" id="PS50126">
    <property type="entry name" value="S1"/>
    <property type="match status" value="3"/>
</dbReference>
<reference evidence="8 9" key="1">
    <citation type="journal article" date="2023" name="Nat. Commun.">
        <title>Origin of minicircular mitochondrial genomes in red algae.</title>
        <authorList>
            <person name="Lee Y."/>
            <person name="Cho C.H."/>
            <person name="Lee Y.M."/>
            <person name="Park S.I."/>
            <person name="Yang J.H."/>
            <person name="West J.A."/>
            <person name="Bhattacharya D."/>
            <person name="Yoon H.S."/>
        </authorList>
    </citation>
    <scope>NUCLEOTIDE SEQUENCE [LARGE SCALE GENOMIC DNA]</scope>
    <source>
        <strain evidence="8 9">CCMP1338</strain>
        <tissue evidence="8">Whole cell</tissue>
    </source>
</reference>
<organism evidence="8 9">
    <name type="scientific">Rhodosorus marinus</name>
    <dbReference type="NCBI Taxonomy" id="101924"/>
    <lineage>
        <taxon>Eukaryota</taxon>
        <taxon>Rhodophyta</taxon>
        <taxon>Stylonematophyceae</taxon>
        <taxon>Stylonematales</taxon>
        <taxon>Stylonemataceae</taxon>
        <taxon>Rhodosorus</taxon>
    </lineage>
</organism>
<proteinExistence type="inferred from homology"/>
<name>A0AAV8UJQ9_9RHOD</name>
<keyword evidence="6" id="KW-0175">Coiled coil</keyword>
<keyword evidence="9" id="KW-1185">Reference proteome</keyword>
<evidence type="ECO:0000256" key="3">
    <source>
        <dbReference type="ARBA" id="ARBA00023274"/>
    </source>
</evidence>